<evidence type="ECO:0000313" key="12">
    <source>
        <dbReference type="Proteomes" id="UP001148018"/>
    </source>
</evidence>
<comment type="caution">
    <text evidence="11">The sequence shown here is derived from an EMBL/GenBank/DDBJ whole genome shotgun (WGS) entry which is preliminary data.</text>
</comment>
<evidence type="ECO:0000313" key="11">
    <source>
        <dbReference type="EMBL" id="KAJ3603751.1"/>
    </source>
</evidence>
<reference evidence="11" key="1">
    <citation type="submission" date="2022-07" db="EMBL/GenBank/DDBJ databases">
        <title>Chromosome-level genome of Muraenolepis orangiensis.</title>
        <authorList>
            <person name="Kim J."/>
        </authorList>
    </citation>
    <scope>NUCLEOTIDE SEQUENCE</scope>
    <source>
        <strain evidence="11">KU_S4_2022</strain>
        <tissue evidence="11">Muscle</tissue>
    </source>
</reference>
<dbReference type="InterPro" id="IPR000276">
    <property type="entry name" value="GPCR_Rhodpsn"/>
</dbReference>
<dbReference type="EMBL" id="JANIIK010000044">
    <property type="protein sequence ID" value="KAJ3603751.1"/>
    <property type="molecule type" value="Genomic_DNA"/>
</dbReference>
<organism evidence="11 12">
    <name type="scientific">Muraenolepis orangiensis</name>
    <name type="common">Patagonian moray cod</name>
    <dbReference type="NCBI Taxonomy" id="630683"/>
    <lineage>
        <taxon>Eukaryota</taxon>
        <taxon>Metazoa</taxon>
        <taxon>Chordata</taxon>
        <taxon>Craniata</taxon>
        <taxon>Vertebrata</taxon>
        <taxon>Euteleostomi</taxon>
        <taxon>Actinopterygii</taxon>
        <taxon>Neopterygii</taxon>
        <taxon>Teleostei</taxon>
        <taxon>Neoteleostei</taxon>
        <taxon>Acanthomorphata</taxon>
        <taxon>Zeiogadaria</taxon>
        <taxon>Gadariae</taxon>
        <taxon>Gadiformes</taxon>
        <taxon>Muraenolepidoidei</taxon>
        <taxon>Muraenolepididae</taxon>
        <taxon>Muraenolepis</taxon>
    </lineage>
</organism>
<evidence type="ECO:0000256" key="7">
    <source>
        <dbReference type="ARBA" id="ARBA00023170"/>
    </source>
</evidence>
<dbReference type="GO" id="GO:0005886">
    <property type="term" value="C:plasma membrane"/>
    <property type="evidence" value="ECO:0007669"/>
    <property type="project" value="UniProtKB-SubCell"/>
</dbReference>
<feature type="transmembrane region" description="Helical" evidence="9">
    <location>
        <begin position="171"/>
        <end position="196"/>
    </location>
</feature>
<dbReference type="OrthoDB" id="9938815at2759"/>
<evidence type="ECO:0000256" key="8">
    <source>
        <dbReference type="ARBA" id="ARBA00023224"/>
    </source>
</evidence>
<keyword evidence="4 9" id="KW-1133">Transmembrane helix</keyword>
<keyword evidence="3 9" id="KW-0812">Transmembrane</keyword>
<keyword evidence="7" id="KW-0675">Receptor</keyword>
<keyword evidence="6 9" id="KW-0472">Membrane</keyword>
<dbReference type="PRINTS" id="PR00237">
    <property type="entry name" value="GPCRRHODOPSN"/>
</dbReference>
<accession>A0A9Q0EDD8</accession>
<dbReference type="GO" id="GO:0004930">
    <property type="term" value="F:G protein-coupled receptor activity"/>
    <property type="evidence" value="ECO:0007669"/>
    <property type="project" value="UniProtKB-KW"/>
</dbReference>
<keyword evidence="8" id="KW-0807">Transducer</keyword>
<evidence type="ECO:0000256" key="5">
    <source>
        <dbReference type="ARBA" id="ARBA00023040"/>
    </source>
</evidence>
<keyword evidence="2" id="KW-1003">Cell membrane</keyword>
<dbReference type="PROSITE" id="PS50262">
    <property type="entry name" value="G_PROTEIN_RECEP_F1_2"/>
    <property type="match status" value="1"/>
</dbReference>
<feature type="transmembrane region" description="Helical" evidence="9">
    <location>
        <begin position="217"/>
        <end position="240"/>
    </location>
</feature>
<evidence type="ECO:0000259" key="10">
    <source>
        <dbReference type="PROSITE" id="PS50262"/>
    </source>
</evidence>
<comment type="subcellular location">
    <subcellularLocation>
        <location evidence="1">Cell membrane</location>
        <topology evidence="1">Multi-pass membrane protein</topology>
    </subcellularLocation>
</comment>
<dbReference type="AlphaFoldDB" id="A0A9Q0EDD8"/>
<dbReference type="Pfam" id="PF00001">
    <property type="entry name" value="7tm_1"/>
    <property type="match status" value="1"/>
</dbReference>
<dbReference type="PANTHER" id="PTHR22750">
    <property type="entry name" value="G-PROTEIN COUPLED RECEPTOR"/>
    <property type="match status" value="1"/>
</dbReference>
<evidence type="ECO:0000256" key="1">
    <source>
        <dbReference type="ARBA" id="ARBA00004651"/>
    </source>
</evidence>
<keyword evidence="12" id="KW-1185">Reference proteome</keyword>
<feature type="transmembrane region" description="Helical" evidence="9">
    <location>
        <begin position="30"/>
        <end position="54"/>
    </location>
</feature>
<dbReference type="SUPFAM" id="SSF81321">
    <property type="entry name" value="Family A G protein-coupled receptor-like"/>
    <property type="match status" value="1"/>
</dbReference>
<evidence type="ECO:0000256" key="3">
    <source>
        <dbReference type="ARBA" id="ARBA00022692"/>
    </source>
</evidence>
<dbReference type="CDD" id="cd00637">
    <property type="entry name" value="7tm_classA_rhodopsin-like"/>
    <property type="match status" value="1"/>
</dbReference>
<gene>
    <name evidence="11" type="ORF">NHX12_028492</name>
</gene>
<evidence type="ECO:0000256" key="6">
    <source>
        <dbReference type="ARBA" id="ARBA00023136"/>
    </source>
</evidence>
<feature type="transmembrane region" description="Helical" evidence="9">
    <location>
        <begin position="140"/>
        <end position="165"/>
    </location>
</feature>
<keyword evidence="5" id="KW-0297">G-protein coupled receptor</keyword>
<feature type="transmembrane region" description="Helical" evidence="9">
    <location>
        <begin position="100"/>
        <end position="119"/>
    </location>
</feature>
<name>A0A9Q0EDD8_9TELE</name>
<evidence type="ECO:0000256" key="4">
    <source>
        <dbReference type="ARBA" id="ARBA00022989"/>
    </source>
</evidence>
<protein>
    <recommendedName>
        <fullName evidence="10">G-protein coupled receptors family 1 profile domain-containing protein</fullName>
    </recommendedName>
</protein>
<evidence type="ECO:0000256" key="9">
    <source>
        <dbReference type="SAM" id="Phobius"/>
    </source>
</evidence>
<proteinExistence type="predicted"/>
<dbReference type="Proteomes" id="UP001148018">
    <property type="component" value="Unassembled WGS sequence"/>
</dbReference>
<sequence>MLSINTTSVTVTGGGGFIPFALELDHPASYLLFIFQYVFATTAVLLAGTVVIGIMATKALLAQNRFIFMLNTCICDTCTGLSVYYLGLFDVQEGYPSRNGTYNMLPALLGVNIMTFLFAQFDRYFAICHPFIYSRFVRRWVVVCITIFCWLQVYSQSVIAVFLPLSKAIEMYVFGVVSLQIIVVTKIAMTIKLYIVANYQLRREPPSAERDNKRESLQIIIVVVVTFLTLWMPSFINIILRLLLRRGLQFKNDSTNPFAIMARLNAITTSVIYTCSSPALRGAMARVWGGRRAGRCCSTRIRSAKK</sequence>
<feature type="transmembrane region" description="Helical" evidence="9">
    <location>
        <begin position="66"/>
        <end position="88"/>
    </location>
</feature>
<dbReference type="InterPro" id="IPR017452">
    <property type="entry name" value="GPCR_Rhodpsn_7TM"/>
</dbReference>
<dbReference type="Gene3D" id="1.20.1070.10">
    <property type="entry name" value="Rhodopsin 7-helix transmembrane proteins"/>
    <property type="match status" value="1"/>
</dbReference>
<evidence type="ECO:0000256" key="2">
    <source>
        <dbReference type="ARBA" id="ARBA00022475"/>
    </source>
</evidence>
<feature type="domain" description="G-protein coupled receptors family 1 profile" evidence="10">
    <location>
        <begin position="47"/>
        <end position="273"/>
    </location>
</feature>